<dbReference type="Gene3D" id="3.40.50.150">
    <property type="entry name" value="Vaccinia Virus protein VP39"/>
    <property type="match status" value="1"/>
</dbReference>
<dbReference type="GO" id="GO:0008168">
    <property type="term" value="F:methyltransferase activity"/>
    <property type="evidence" value="ECO:0007669"/>
    <property type="project" value="UniProtKB-KW"/>
</dbReference>
<gene>
    <name evidence="4" type="ORF">RD149_20850</name>
</gene>
<dbReference type="EC" id="2.1.-.-" evidence="4"/>
<evidence type="ECO:0000256" key="1">
    <source>
        <dbReference type="SAM" id="MobiDB-lite"/>
    </source>
</evidence>
<dbReference type="InterPro" id="IPR029063">
    <property type="entry name" value="SAM-dependent_MTases_sf"/>
</dbReference>
<sequence>MTITPDSTEPPGRSSTSTTAASTAPSADEFAERFLSSTLATAETMSVYLGERLGWYQCLADHGPLTADELATRTTTDPRYAREWLEMQAAFGILDADLSGTPTTFAISPGVAEVLTDSSSRSYLGALPRMFAASFGRLPELLDAYRTGGGVSWEQLGADARECQAALNKPWFDTELAPALAGVDHLHRRLSQPGAKIADIGFGAGHSTIALARAYPEAAFTGLDVDAASVQMARDNAEAAGLGERVQFHLAGGEEAAAHGPFDAAFAFECLHDMPRPVEVLAATRQALAPGAPMIVMDEAVSDEFSGPADELDKLMYGFSLFVCLPDSMSSPPSVATGTVLRPAILRAYAEQAGFRDVEVLPIEDFAFFRFYELNP</sequence>
<keyword evidence="4" id="KW-0489">Methyltransferase</keyword>
<evidence type="ECO:0000259" key="2">
    <source>
        <dbReference type="Pfam" id="PF13847"/>
    </source>
</evidence>
<dbReference type="Pfam" id="PF13847">
    <property type="entry name" value="Methyltransf_31"/>
    <property type="match status" value="1"/>
</dbReference>
<dbReference type="PANTHER" id="PTHR45128">
    <property type="entry name" value="METHYLTRANSFERASE TYPE 11"/>
    <property type="match status" value="1"/>
</dbReference>
<comment type="caution">
    <text evidence="4">The sequence shown here is derived from an EMBL/GenBank/DDBJ whole genome shotgun (WGS) entry which is preliminary data.</text>
</comment>
<evidence type="ECO:0000313" key="5">
    <source>
        <dbReference type="Proteomes" id="UP001265083"/>
    </source>
</evidence>
<dbReference type="InterPro" id="IPR036388">
    <property type="entry name" value="WH-like_DNA-bd_sf"/>
</dbReference>
<feature type="region of interest" description="Disordered" evidence="1">
    <location>
        <begin position="1"/>
        <end position="26"/>
    </location>
</feature>
<dbReference type="SUPFAM" id="SSF46785">
    <property type="entry name" value="Winged helix' DNA-binding domain"/>
    <property type="match status" value="1"/>
</dbReference>
<dbReference type="InterPro" id="IPR036390">
    <property type="entry name" value="WH_DNA-bd_sf"/>
</dbReference>
<dbReference type="EMBL" id="JAVLUS010000021">
    <property type="protein sequence ID" value="MDS1116196.1"/>
    <property type="molecule type" value="Genomic_DNA"/>
</dbReference>
<dbReference type="Gene3D" id="1.10.10.10">
    <property type="entry name" value="Winged helix-like DNA-binding domain superfamily/Winged helix DNA-binding domain"/>
    <property type="match status" value="1"/>
</dbReference>
<dbReference type="CDD" id="cd02440">
    <property type="entry name" value="AdoMet_MTases"/>
    <property type="match status" value="1"/>
</dbReference>
<reference evidence="4 5" key="1">
    <citation type="submission" date="2023-08" db="EMBL/GenBank/DDBJ databases">
        <title>Bioegradation of LLDPE and BLDPE plastic by marine bacteria from coast plastic debris.</title>
        <authorList>
            <person name="Rong Z."/>
        </authorList>
    </citation>
    <scope>NUCLEOTIDE SEQUENCE [LARGE SCALE GENOMIC DNA]</scope>
    <source>
        <strain evidence="4 5">Z-2</strain>
    </source>
</reference>
<dbReference type="GO" id="GO:0032259">
    <property type="term" value="P:methylation"/>
    <property type="evidence" value="ECO:0007669"/>
    <property type="project" value="UniProtKB-KW"/>
</dbReference>
<dbReference type="Proteomes" id="UP001265083">
    <property type="component" value="Unassembled WGS sequence"/>
</dbReference>
<dbReference type="RefSeq" id="WP_310952027.1">
    <property type="nucleotide sequence ID" value="NZ_JAVLUS010000021.1"/>
</dbReference>
<feature type="compositionally biased region" description="Low complexity" evidence="1">
    <location>
        <begin position="14"/>
        <end position="26"/>
    </location>
</feature>
<dbReference type="PANTHER" id="PTHR45128:SF2">
    <property type="entry name" value="METHYLTRANSFERASE DOMAIN-CONTAINING PROTEIN"/>
    <property type="match status" value="1"/>
</dbReference>
<keyword evidence="5" id="KW-1185">Reference proteome</keyword>
<dbReference type="InterPro" id="IPR053173">
    <property type="entry name" value="SAM-binding_MTase"/>
</dbReference>
<evidence type="ECO:0000313" key="4">
    <source>
        <dbReference type="EMBL" id="MDS1116196.1"/>
    </source>
</evidence>
<organism evidence="4 5">
    <name type="scientific">Gordonia westfalica</name>
    <dbReference type="NCBI Taxonomy" id="158898"/>
    <lineage>
        <taxon>Bacteria</taxon>
        <taxon>Bacillati</taxon>
        <taxon>Actinomycetota</taxon>
        <taxon>Actinomycetes</taxon>
        <taxon>Mycobacteriales</taxon>
        <taxon>Gordoniaceae</taxon>
        <taxon>Gordonia</taxon>
    </lineage>
</organism>
<feature type="domain" description="Methyltransferase" evidence="2">
    <location>
        <begin position="193"/>
        <end position="305"/>
    </location>
</feature>
<proteinExistence type="predicted"/>
<dbReference type="SUPFAM" id="SSF53335">
    <property type="entry name" value="S-adenosyl-L-methionine-dependent methyltransferases"/>
    <property type="match status" value="1"/>
</dbReference>
<dbReference type="InterPro" id="IPR025714">
    <property type="entry name" value="Methyltranfer_dom"/>
</dbReference>
<name>A0ABU2GXP2_9ACTN</name>
<keyword evidence="4" id="KW-0808">Transferase</keyword>
<evidence type="ECO:0000259" key="3">
    <source>
        <dbReference type="Pfam" id="PF21320"/>
    </source>
</evidence>
<protein>
    <submittedName>
        <fullName evidence="4">Class I SAM-dependent methyltransferase</fullName>
        <ecNumber evidence="4">2.1.-.-</ecNumber>
    </submittedName>
</protein>
<accession>A0ABU2GXP2</accession>
<feature type="domain" description="S-adenosylmethionine-dependent methyltransferase Rv2258c-like winged HTH" evidence="3">
    <location>
        <begin position="44"/>
        <end position="116"/>
    </location>
</feature>
<dbReference type="InterPro" id="IPR048711">
    <property type="entry name" value="WHD_Rv2258c"/>
</dbReference>
<dbReference type="Pfam" id="PF21320">
    <property type="entry name" value="WHD_Rv2258c"/>
    <property type="match status" value="1"/>
</dbReference>